<keyword evidence="5" id="KW-0378">Hydrolase</keyword>
<accession>A0A5J5E8T0</accession>
<feature type="domain" description="Type I restriction modification DNA specificity" evidence="4">
    <location>
        <begin position="173"/>
        <end position="343"/>
    </location>
</feature>
<dbReference type="InterPro" id="IPR052021">
    <property type="entry name" value="Type-I_RS_S_subunit"/>
</dbReference>
<gene>
    <name evidence="5" type="ORF">EMO92_04955</name>
</gene>
<sequence length="360" mass="40202">MEERTVARLGDVLSIVNGKNQKAVENPNGKYPIYGSGGIMGRADEYICDADTVIIGRKGNINNPIFVAEPFWNVDTAFGLVCDQQRLLPRYLYHFCCFYDFEKLNSTVTIPSLTKKNLGKIEIPLPSLIEQHHIAQLLDAVLTQITNAKQMLTKADELIQSRFVEMFGSQPMSALSDFCDFYSGGTPSKKNPEYWDGSLPWFSPKDIKSPMLWDSIDHVNDRITEKTNLKLIPEDTVVVVVRGMILAHDVPVAIVKTAATINQDLKAMIPKRECNAVFLASALRNQEKMLLAETGQSAHGTKKLDTDVLGSVAVPNVPLALQNEFAEFVTQVESLKSATRQQLDRLNTLYDSLAQRYFAE</sequence>
<dbReference type="Proteomes" id="UP000326251">
    <property type="component" value="Unassembled WGS sequence"/>
</dbReference>
<dbReference type="PANTHER" id="PTHR30408:SF12">
    <property type="entry name" value="TYPE I RESTRICTION ENZYME MJAVIII SPECIFICITY SUBUNIT"/>
    <property type="match status" value="1"/>
</dbReference>
<name>A0A5J5E8T0_9BIFI</name>
<dbReference type="PANTHER" id="PTHR30408">
    <property type="entry name" value="TYPE-1 RESTRICTION ENZYME ECOKI SPECIFICITY PROTEIN"/>
    <property type="match status" value="1"/>
</dbReference>
<dbReference type="RefSeq" id="WP_150335441.1">
    <property type="nucleotide sequence ID" value="NZ_RZUG01000006.1"/>
</dbReference>
<protein>
    <submittedName>
        <fullName evidence="5">Restriction endonuclease subunit S</fullName>
    </submittedName>
</protein>
<keyword evidence="2" id="KW-0680">Restriction system</keyword>
<dbReference type="CDD" id="cd17249">
    <property type="entry name" value="RMtype1_S_EcoR124I-TRD2-CR2_like"/>
    <property type="match status" value="1"/>
</dbReference>
<comment type="similarity">
    <text evidence="1">Belongs to the type-I restriction system S methylase family.</text>
</comment>
<evidence type="ECO:0000256" key="1">
    <source>
        <dbReference type="ARBA" id="ARBA00010923"/>
    </source>
</evidence>
<feature type="domain" description="Type I restriction modification DNA specificity" evidence="4">
    <location>
        <begin position="2"/>
        <end position="149"/>
    </location>
</feature>
<evidence type="ECO:0000256" key="3">
    <source>
        <dbReference type="ARBA" id="ARBA00023125"/>
    </source>
</evidence>
<comment type="caution">
    <text evidence="5">The sequence shown here is derived from an EMBL/GenBank/DDBJ whole genome shotgun (WGS) entry which is preliminary data.</text>
</comment>
<dbReference type="Pfam" id="PF01420">
    <property type="entry name" value="Methylase_S"/>
    <property type="match status" value="2"/>
</dbReference>
<evidence type="ECO:0000259" key="4">
    <source>
        <dbReference type="Pfam" id="PF01420"/>
    </source>
</evidence>
<organism evidence="5 6">
    <name type="scientific">Bifidobacterium reuteri</name>
    <dbReference type="NCBI Taxonomy" id="983706"/>
    <lineage>
        <taxon>Bacteria</taxon>
        <taxon>Bacillati</taxon>
        <taxon>Actinomycetota</taxon>
        <taxon>Actinomycetes</taxon>
        <taxon>Bifidobacteriales</taxon>
        <taxon>Bifidobacteriaceae</taxon>
        <taxon>Bifidobacterium</taxon>
    </lineage>
</organism>
<evidence type="ECO:0000256" key="2">
    <source>
        <dbReference type="ARBA" id="ARBA00022747"/>
    </source>
</evidence>
<dbReference type="Gene3D" id="3.90.220.20">
    <property type="entry name" value="DNA methylase specificity domains"/>
    <property type="match status" value="2"/>
</dbReference>
<evidence type="ECO:0000313" key="5">
    <source>
        <dbReference type="EMBL" id="KAA8825591.1"/>
    </source>
</evidence>
<keyword evidence="5" id="KW-0255">Endonuclease</keyword>
<dbReference type="GO" id="GO:0009307">
    <property type="term" value="P:DNA restriction-modification system"/>
    <property type="evidence" value="ECO:0007669"/>
    <property type="project" value="UniProtKB-KW"/>
</dbReference>
<keyword evidence="3" id="KW-0238">DNA-binding</keyword>
<proteinExistence type="inferred from homology"/>
<evidence type="ECO:0000313" key="6">
    <source>
        <dbReference type="Proteomes" id="UP000326251"/>
    </source>
</evidence>
<dbReference type="InterPro" id="IPR044946">
    <property type="entry name" value="Restrct_endonuc_typeI_TRD_sf"/>
</dbReference>
<dbReference type="AlphaFoldDB" id="A0A5J5E8T0"/>
<dbReference type="SUPFAM" id="SSF116734">
    <property type="entry name" value="DNA methylase specificity domain"/>
    <property type="match status" value="2"/>
</dbReference>
<dbReference type="EMBL" id="RZUG01000006">
    <property type="protein sequence ID" value="KAA8825591.1"/>
    <property type="molecule type" value="Genomic_DNA"/>
</dbReference>
<dbReference type="GO" id="GO:0003677">
    <property type="term" value="F:DNA binding"/>
    <property type="evidence" value="ECO:0007669"/>
    <property type="project" value="UniProtKB-KW"/>
</dbReference>
<reference evidence="5 6" key="1">
    <citation type="journal article" date="2019" name="Syst. Appl. Microbiol.">
        <title>Characterization of Bifidobacterium species in feaces of the Egyptian fruit bat: Description of B. vespertilionis sp. nov. and B. rousetti sp. nov.</title>
        <authorList>
            <person name="Modesto M."/>
            <person name="Satti M."/>
            <person name="Watanabe K."/>
            <person name="Puglisi E."/>
            <person name="Morelli L."/>
            <person name="Huang C.-H."/>
            <person name="Liou J.-S."/>
            <person name="Miyashita M."/>
            <person name="Tamura T."/>
            <person name="Saito S."/>
            <person name="Mori K."/>
            <person name="Huang L."/>
            <person name="Sciavilla P."/>
            <person name="Sandri C."/>
            <person name="Spiezio C."/>
            <person name="Vitali F."/>
            <person name="Cavalieri D."/>
            <person name="Perpetuini G."/>
            <person name="Tofalo R."/>
            <person name="Bonetti A."/>
            <person name="Arita M."/>
            <person name="Mattarelli P."/>
        </authorList>
    </citation>
    <scope>NUCLEOTIDE SEQUENCE [LARGE SCALE GENOMIC DNA]</scope>
    <source>
        <strain evidence="5 6">RST19</strain>
    </source>
</reference>
<keyword evidence="5" id="KW-0540">Nuclease</keyword>
<dbReference type="CDD" id="cd17288">
    <property type="entry name" value="RMtype1_S_LlaAI06ORF1089P_TRD1-CR1_like"/>
    <property type="match status" value="1"/>
</dbReference>
<dbReference type="GO" id="GO:0004519">
    <property type="term" value="F:endonuclease activity"/>
    <property type="evidence" value="ECO:0007669"/>
    <property type="project" value="UniProtKB-KW"/>
</dbReference>
<dbReference type="InterPro" id="IPR000055">
    <property type="entry name" value="Restrct_endonuc_typeI_TRD"/>
</dbReference>